<dbReference type="Gene3D" id="3.20.20.70">
    <property type="entry name" value="Aldolase class I"/>
    <property type="match status" value="1"/>
</dbReference>
<organism evidence="12 13">
    <name type="scientific">Bordetella genomosp. 7</name>
    <dbReference type="NCBI Taxonomy" id="1416805"/>
    <lineage>
        <taxon>Bacteria</taxon>
        <taxon>Pseudomonadati</taxon>
        <taxon>Pseudomonadota</taxon>
        <taxon>Betaproteobacteria</taxon>
        <taxon>Burkholderiales</taxon>
        <taxon>Alcaligenaceae</taxon>
        <taxon>Bordetella</taxon>
    </lineage>
</organism>
<proteinExistence type="inferred from homology"/>
<reference evidence="13" key="1">
    <citation type="submission" date="2017-05" db="EMBL/GenBank/DDBJ databases">
        <title>Complete and WGS of Bordetella genogroups.</title>
        <authorList>
            <person name="Spilker T."/>
            <person name="Lipuma J."/>
        </authorList>
    </citation>
    <scope>NUCLEOTIDE SEQUENCE [LARGE SCALE GENOMIC DNA]</scope>
    <source>
        <strain evidence="13">AU18089</strain>
    </source>
</reference>
<keyword evidence="4" id="KW-0285">Flavoprotein</keyword>
<evidence type="ECO:0000313" key="13">
    <source>
        <dbReference type="Proteomes" id="UP000216947"/>
    </source>
</evidence>
<keyword evidence="3" id="KW-0216">Detoxification</keyword>
<dbReference type="InterPro" id="IPR004136">
    <property type="entry name" value="NMO"/>
</dbReference>
<evidence type="ECO:0000256" key="11">
    <source>
        <dbReference type="ARBA" id="ARBA00067136"/>
    </source>
</evidence>
<keyword evidence="13" id="KW-1185">Reference proteome</keyword>
<keyword evidence="8 12" id="KW-0503">Monooxygenase</keyword>
<accession>A0A261R0C4</accession>
<evidence type="ECO:0000256" key="10">
    <source>
        <dbReference type="ARBA" id="ARBA00049401"/>
    </source>
</evidence>
<protein>
    <recommendedName>
        <fullName evidence="11">Nitronate monooxygenase</fullName>
    </recommendedName>
    <alternativeName>
        <fullName evidence="9">Propionate 3-nitronate monooxygenase</fullName>
    </alternativeName>
</protein>
<evidence type="ECO:0000256" key="2">
    <source>
        <dbReference type="ARBA" id="ARBA00009881"/>
    </source>
</evidence>
<dbReference type="GO" id="GO:0000166">
    <property type="term" value="F:nucleotide binding"/>
    <property type="evidence" value="ECO:0007669"/>
    <property type="project" value="UniProtKB-KW"/>
</dbReference>
<dbReference type="AlphaFoldDB" id="A0A261R0C4"/>
<comment type="caution">
    <text evidence="12">The sequence shown here is derived from an EMBL/GenBank/DDBJ whole genome shotgun (WGS) entry which is preliminary data.</text>
</comment>
<evidence type="ECO:0000256" key="5">
    <source>
        <dbReference type="ARBA" id="ARBA00022643"/>
    </source>
</evidence>
<dbReference type="GO" id="GO:0018580">
    <property type="term" value="F:nitronate monooxygenase activity"/>
    <property type="evidence" value="ECO:0007669"/>
    <property type="project" value="InterPro"/>
</dbReference>
<comment type="catalytic activity">
    <reaction evidence="10">
        <text>3 propionate 3-nitronate + 3 O2 + H2O = 3 3-oxopropanoate + 2 nitrate + nitrite + H2O2 + 3 H(+)</text>
        <dbReference type="Rhea" id="RHEA:57332"/>
        <dbReference type="ChEBI" id="CHEBI:15377"/>
        <dbReference type="ChEBI" id="CHEBI:15378"/>
        <dbReference type="ChEBI" id="CHEBI:15379"/>
        <dbReference type="ChEBI" id="CHEBI:16240"/>
        <dbReference type="ChEBI" id="CHEBI:16301"/>
        <dbReference type="ChEBI" id="CHEBI:17632"/>
        <dbReference type="ChEBI" id="CHEBI:33190"/>
        <dbReference type="ChEBI" id="CHEBI:136067"/>
    </reaction>
</comment>
<evidence type="ECO:0000256" key="8">
    <source>
        <dbReference type="ARBA" id="ARBA00023033"/>
    </source>
</evidence>
<evidence type="ECO:0000313" key="12">
    <source>
        <dbReference type="EMBL" id="OZI18187.1"/>
    </source>
</evidence>
<keyword evidence="7" id="KW-0560">Oxidoreductase</keyword>
<dbReference type="GO" id="GO:0009636">
    <property type="term" value="P:response to toxic substance"/>
    <property type="evidence" value="ECO:0007669"/>
    <property type="project" value="UniProtKB-KW"/>
</dbReference>
<evidence type="ECO:0000256" key="9">
    <source>
        <dbReference type="ARBA" id="ARBA00031155"/>
    </source>
</evidence>
<dbReference type="FunFam" id="3.20.20.70:FF:000154">
    <property type="entry name" value="Probable nitronate monooxygenase"/>
    <property type="match status" value="1"/>
</dbReference>
<evidence type="ECO:0000256" key="4">
    <source>
        <dbReference type="ARBA" id="ARBA00022630"/>
    </source>
</evidence>
<evidence type="ECO:0000256" key="1">
    <source>
        <dbReference type="ARBA" id="ARBA00001917"/>
    </source>
</evidence>
<dbReference type="Pfam" id="PF03060">
    <property type="entry name" value="NMO"/>
    <property type="match status" value="1"/>
</dbReference>
<dbReference type="InterPro" id="IPR013785">
    <property type="entry name" value="Aldolase_TIM"/>
</dbReference>
<evidence type="ECO:0000256" key="3">
    <source>
        <dbReference type="ARBA" id="ARBA00022575"/>
    </source>
</evidence>
<comment type="cofactor">
    <cofactor evidence="1">
        <name>FMN</name>
        <dbReference type="ChEBI" id="CHEBI:58210"/>
    </cofactor>
</comment>
<dbReference type="EMBL" id="NEVK01000006">
    <property type="protein sequence ID" value="OZI18187.1"/>
    <property type="molecule type" value="Genomic_DNA"/>
</dbReference>
<dbReference type="PANTHER" id="PTHR42747:SF3">
    <property type="entry name" value="NITRONATE MONOOXYGENASE-RELATED"/>
    <property type="match status" value="1"/>
</dbReference>
<dbReference type="SUPFAM" id="SSF51412">
    <property type="entry name" value="Inosine monophosphate dehydrogenase (IMPDH)"/>
    <property type="match status" value="1"/>
</dbReference>
<dbReference type="PANTHER" id="PTHR42747">
    <property type="entry name" value="NITRONATE MONOOXYGENASE-RELATED"/>
    <property type="match status" value="1"/>
</dbReference>
<name>A0A261R0C4_9BORD</name>
<gene>
    <name evidence="12" type="ORF">CAL19_14140</name>
</gene>
<dbReference type="Proteomes" id="UP000216947">
    <property type="component" value="Unassembled WGS sequence"/>
</dbReference>
<dbReference type="CDD" id="cd04730">
    <property type="entry name" value="NPD_like"/>
    <property type="match status" value="1"/>
</dbReference>
<sequence>MSAPHSDTTSCLPERLGLAVPVIQAPMAGTSTPALAAAVSNAGGLGSLGLGSSSAEVARDMIAQTRALTDRPFGVNVFCHRPDAPDAARQARWLEYLAPAFGEFGARPPAALREIYTSFLADDAMFEMLLAERPAVVSFHFGLPDERRIAALRDAGIYLMATATSPDEAARIAHAGLDAIVAQGVEAGGHRGIFEPEGPDEQLGTLALVRLLATRFRLPVVAAGGIMDGAGIAAVLALGAQAAQLGTAFVSCPESAADSAYRQALLNGTVTTVSTRAISGRPARGIVNRLTALGSAPECPPTPGYPHTYDAGKALHAAAKAQGSADFAAQWAGQAAALSRGLPAEALVRQLRQELADTASRLAAWR</sequence>
<dbReference type="RefSeq" id="WP_094797105.1">
    <property type="nucleotide sequence ID" value="NZ_NEVK01000006.1"/>
</dbReference>
<evidence type="ECO:0000256" key="7">
    <source>
        <dbReference type="ARBA" id="ARBA00023002"/>
    </source>
</evidence>
<keyword evidence="5" id="KW-0288">FMN</keyword>
<keyword evidence="6" id="KW-0547">Nucleotide-binding</keyword>
<comment type="similarity">
    <text evidence="2">Belongs to the nitronate monooxygenase family. NMO class I subfamily.</text>
</comment>
<evidence type="ECO:0000256" key="6">
    <source>
        <dbReference type="ARBA" id="ARBA00022741"/>
    </source>
</evidence>